<keyword evidence="1" id="KW-0812">Transmembrane</keyword>
<dbReference type="PANTHER" id="PTHR46211">
    <property type="entry name" value="GLYCEROPHOSPHORYL DIESTER PHOSPHODIESTERASE"/>
    <property type="match status" value="1"/>
</dbReference>
<dbReference type="EMBL" id="BAAAUH010000037">
    <property type="protein sequence ID" value="GAA3190261.1"/>
    <property type="molecule type" value="Genomic_DNA"/>
</dbReference>
<dbReference type="CDD" id="cd08556">
    <property type="entry name" value="GDPD"/>
    <property type="match status" value="1"/>
</dbReference>
<dbReference type="Proteomes" id="UP001501866">
    <property type="component" value="Unassembled WGS sequence"/>
</dbReference>
<feature type="domain" description="GP-PDE" evidence="2">
    <location>
        <begin position="74"/>
        <end position="306"/>
    </location>
</feature>
<comment type="caution">
    <text evidence="3">The sequence shown here is derived from an EMBL/GenBank/DDBJ whole genome shotgun (WGS) entry which is preliminary data.</text>
</comment>
<dbReference type="SUPFAM" id="SSF51695">
    <property type="entry name" value="PLC-like phosphodiesterases"/>
    <property type="match status" value="1"/>
</dbReference>
<proteinExistence type="predicted"/>
<dbReference type="InterPro" id="IPR017946">
    <property type="entry name" value="PLC-like_Pdiesterase_TIM-brl"/>
</dbReference>
<accession>A0ABP6PTZ5</accession>
<keyword evidence="1" id="KW-0472">Membrane</keyword>
<evidence type="ECO:0000256" key="1">
    <source>
        <dbReference type="SAM" id="Phobius"/>
    </source>
</evidence>
<gene>
    <name evidence="3" type="ORF">GCM10010451_44970</name>
</gene>
<organism evidence="3 4">
    <name type="scientific">Streptomyces virens</name>
    <dbReference type="NCBI Taxonomy" id="285572"/>
    <lineage>
        <taxon>Bacteria</taxon>
        <taxon>Bacillati</taxon>
        <taxon>Actinomycetota</taxon>
        <taxon>Actinomycetes</taxon>
        <taxon>Kitasatosporales</taxon>
        <taxon>Streptomycetaceae</taxon>
        <taxon>Streptomyces</taxon>
    </lineage>
</organism>
<dbReference type="PROSITE" id="PS51704">
    <property type="entry name" value="GP_PDE"/>
    <property type="match status" value="1"/>
</dbReference>
<reference evidence="4" key="1">
    <citation type="journal article" date="2019" name="Int. J. Syst. Evol. Microbiol.">
        <title>The Global Catalogue of Microorganisms (GCM) 10K type strain sequencing project: providing services to taxonomists for standard genome sequencing and annotation.</title>
        <authorList>
            <consortium name="The Broad Institute Genomics Platform"/>
            <consortium name="The Broad Institute Genome Sequencing Center for Infectious Disease"/>
            <person name="Wu L."/>
            <person name="Ma J."/>
        </authorList>
    </citation>
    <scope>NUCLEOTIDE SEQUENCE [LARGE SCALE GENOMIC DNA]</scope>
    <source>
        <strain evidence="4">JCM 9095</strain>
    </source>
</reference>
<keyword evidence="4" id="KW-1185">Reference proteome</keyword>
<dbReference type="Pfam" id="PF03009">
    <property type="entry name" value="GDPD"/>
    <property type="match status" value="1"/>
</dbReference>
<evidence type="ECO:0000313" key="4">
    <source>
        <dbReference type="Proteomes" id="UP001501866"/>
    </source>
</evidence>
<protein>
    <recommendedName>
        <fullName evidence="2">GP-PDE domain-containing protein</fullName>
    </recommendedName>
</protein>
<keyword evidence="1" id="KW-1133">Transmembrane helix</keyword>
<sequence>MRLGAVRAVAGSGVMARFGARGAPTVVAMVTWIAATGLAAVASVVSLALPAAGGPGAPLEWGGGPLTVDALPRITYVAHRGGAREVPENSMSGLMAAYRRGTAQVLDFDTRVLRDGTPVVFHDATLNRATFLGGAVRDLDAGEWRGVRLRPRDGLPGSWRAERPPTVAEVLDRFGGRIVLMLEAKDPRGVDRLAALIRSRGLTRSVFVNTNDPEVARRVHDLGLLSQLWRSARQLRTDRPERWRSYVDLLDVDVRARDADLRRAVRSGVPRVWAHTVVTPAQRDRALALGCDGVITDAPGRLARRPARTPGAVSAALGR</sequence>
<dbReference type="PANTHER" id="PTHR46211:SF1">
    <property type="entry name" value="GLYCEROPHOSPHODIESTER PHOSPHODIESTERASE, CYTOPLASMIC"/>
    <property type="match status" value="1"/>
</dbReference>
<dbReference type="Gene3D" id="3.20.20.190">
    <property type="entry name" value="Phosphatidylinositol (PI) phosphodiesterase"/>
    <property type="match status" value="1"/>
</dbReference>
<feature type="transmembrane region" description="Helical" evidence="1">
    <location>
        <begin position="26"/>
        <end position="49"/>
    </location>
</feature>
<name>A0ABP6PTZ5_9ACTN</name>
<dbReference type="InterPro" id="IPR030395">
    <property type="entry name" value="GP_PDE_dom"/>
</dbReference>
<evidence type="ECO:0000313" key="3">
    <source>
        <dbReference type="EMBL" id="GAA3190261.1"/>
    </source>
</evidence>
<evidence type="ECO:0000259" key="2">
    <source>
        <dbReference type="PROSITE" id="PS51704"/>
    </source>
</evidence>